<accession>A0A4Y2UCA4</accession>
<evidence type="ECO:0000313" key="1">
    <source>
        <dbReference type="EMBL" id="GBO09177.1"/>
    </source>
</evidence>
<sequence>MKCLSVFTTNDVTEWLILDYSHLFSRTYEGRSERTKNASRYYDTLTKLTSAFRPKRSGLLSREVLFLDDDAIAGHRFLPVWFLETDFTVR</sequence>
<dbReference type="Proteomes" id="UP000499080">
    <property type="component" value="Unassembled WGS sequence"/>
</dbReference>
<keyword evidence="2" id="KW-1185">Reference proteome</keyword>
<gene>
    <name evidence="1" type="ORF">AVEN_13820_1</name>
</gene>
<protein>
    <submittedName>
        <fullName evidence="1">Uncharacterized protein</fullName>
    </submittedName>
</protein>
<organism evidence="1 2">
    <name type="scientific">Araneus ventricosus</name>
    <name type="common">Orbweaver spider</name>
    <name type="synonym">Epeira ventricosa</name>
    <dbReference type="NCBI Taxonomy" id="182803"/>
    <lineage>
        <taxon>Eukaryota</taxon>
        <taxon>Metazoa</taxon>
        <taxon>Ecdysozoa</taxon>
        <taxon>Arthropoda</taxon>
        <taxon>Chelicerata</taxon>
        <taxon>Arachnida</taxon>
        <taxon>Araneae</taxon>
        <taxon>Araneomorphae</taxon>
        <taxon>Entelegynae</taxon>
        <taxon>Araneoidea</taxon>
        <taxon>Araneidae</taxon>
        <taxon>Araneus</taxon>
    </lineage>
</organism>
<evidence type="ECO:0000313" key="2">
    <source>
        <dbReference type="Proteomes" id="UP000499080"/>
    </source>
</evidence>
<name>A0A4Y2UCA4_ARAVE</name>
<dbReference type="AlphaFoldDB" id="A0A4Y2UCA4"/>
<comment type="caution">
    <text evidence="1">The sequence shown here is derived from an EMBL/GenBank/DDBJ whole genome shotgun (WGS) entry which is preliminary data.</text>
</comment>
<dbReference type="OrthoDB" id="6436943at2759"/>
<proteinExistence type="predicted"/>
<dbReference type="EMBL" id="BGPR01034704">
    <property type="protein sequence ID" value="GBO09177.1"/>
    <property type="molecule type" value="Genomic_DNA"/>
</dbReference>
<reference evidence="1 2" key="1">
    <citation type="journal article" date="2019" name="Sci. Rep.">
        <title>Orb-weaving spider Araneus ventricosus genome elucidates the spidroin gene catalogue.</title>
        <authorList>
            <person name="Kono N."/>
            <person name="Nakamura H."/>
            <person name="Ohtoshi R."/>
            <person name="Moran D.A.P."/>
            <person name="Shinohara A."/>
            <person name="Yoshida Y."/>
            <person name="Fujiwara M."/>
            <person name="Mori M."/>
            <person name="Tomita M."/>
            <person name="Arakawa K."/>
        </authorList>
    </citation>
    <scope>NUCLEOTIDE SEQUENCE [LARGE SCALE GENOMIC DNA]</scope>
</reference>